<evidence type="ECO:0000256" key="3">
    <source>
        <dbReference type="SAM" id="SignalP"/>
    </source>
</evidence>
<feature type="region of interest" description="Disordered" evidence="1">
    <location>
        <begin position="528"/>
        <end position="569"/>
    </location>
</feature>
<comment type="caution">
    <text evidence="4">The sequence shown here is derived from an EMBL/GenBank/DDBJ whole genome shotgun (WGS) entry which is preliminary data.</text>
</comment>
<dbReference type="Proteomes" id="UP000541033">
    <property type="component" value="Unassembled WGS sequence"/>
</dbReference>
<name>A0A7X5QZV1_9MICO</name>
<sequence length="605" mass="63843">MSRFTQKISWGGALAAALVIVGAPGLAMADPASTDTYVNNVVVNPTQILKSSSPVAVTYTYGASDQKSSVVSFDIPTPLVYNPDSIKLSADNMVAGSLQIVLDGRAYDTDTDQSTWDGSFYRVSYQTVPAAGAHEYPSTLYFETSRLAANVVMADLPVTVLNDGVAVDTKHLSVKIPGTKPSVINTSVDNGKYATGSGEVAAALEAGLPLSLSYNEKQGIGTIDLMNANQNIIRTSINAAMMSDTVDPTGVRFDATLPFENTVFKADKPVMAATASGLMFAIQKVDLTQPNYPNIPGLTYVSNKFTEVGGSYGDPLNDYEVRISVDPTTQQTHVEYYVASLPRDSKLFMVYNQKVESIPANTTGYPEFIGETSVTWDQQDASTVSRIGTWQTPYNISAASVDTLKSVDKTEIEPGAALTYSFDFTATKDNTTFWVSDTVDSQIPLKAETLVSTNSKCVPTVTAATNLLRIDCADLLVGEHVTVSAGVDTSAAVDGDTFANTYYLGTDLGYLKGNEVSTNVVAAVVPPIVTPTPTPTPTTPTTPNTENPTATPEPTTGSTGGEAKAPAGLAHTGANDSIAIALGTGLMLIGAAAMMYRRKSVAFNS</sequence>
<evidence type="ECO:0000256" key="1">
    <source>
        <dbReference type="SAM" id="MobiDB-lite"/>
    </source>
</evidence>
<gene>
    <name evidence="4" type="ORF">FHX76_000800</name>
</gene>
<evidence type="ECO:0000313" key="5">
    <source>
        <dbReference type="Proteomes" id="UP000541033"/>
    </source>
</evidence>
<protein>
    <recommendedName>
        <fullName evidence="6">LPXTG cell wall anchor domain-containing protein</fullName>
    </recommendedName>
</protein>
<keyword evidence="3" id="KW-0732">Signal</keyword>
<dbReference type="RefSeq" id="WP_167148137.1">
    <property type="nucleotide sequence ID" value="NZ_JAAMOX010000001.1"/>
</dbReference>
<evidence type="ECO:0000256" key="2">
    <source>
        <dbReference type="SAM" id="Phobius"/>
    </source>
</evidence>
<proteinExistence type="predicted"/>
<feature type="compositionally biased region" description="Low complexity" evidence="1">
    <location>
        <begin position="541"/>
        <end position="563"/>
    </location>
</feature>
<dbReference type="EMBL" id="JAAMOX010000001">
    <property type="protein sequence ID" value="NIH52932.1"/>
    <property type="molecule type" value="Genomic_DNA"/>
</dbReference>
<feature type="chain" id="PRO_5031547708" description="LPXTG cell wall anchor domain-containing protein" evidence="3">
    <location>
        <begin position="30"/>
        <end position="605"/>
    </location>
</feature>
<organism evidence="4 5">
    <name type="scientific">Lysinibacter cavernae</name>
    <dbReference type="NCBI Taxonomy" id="1640652"/>
    <lineage>
        <taxon>Bacteria</taxon>
        <taxon>Bacillati</taxon>
        <taxon>Actinomycetota</taxon>
        <taxon>Actinomycetes</taxon>
        <taxon>Micrococcales</taxon>
        <taxon>Microbacteriaceae</taxon>
        <taxon>Lysinibacter</taxon>
    </lineage>
</organism>
<keyword evidence="2" id="KW-1133">Transmembrane helix</keyword>
<reference evidence="4 5" key="1">
    <citation type="submission" date="2020-02" db="EMBL/GenBank/DDBJ databases">
        <title>Sequencing the genomes of 1000 actinobacteria strains.</title>
        <authorList>
            <person name="Klenk H.-P."/>
        </authorList>
    </citation>
    <scope>NUCLEOTIDE SEQUENCE [LARGE SCALE GENOMIC DNA]</scope>
    <source>
        <strain evidence="4 5">DSM 27960</strain>
    </source>
</reference>
<evidence type="ECO:0008006" key="6">
    <source>
        <dbReference type="Google" id="ProtNLM"/>
    </source>
</evidence>
<feature type="compositionally biased region" description="Pro residues" evidence="1">
    <location>
        <begin position="528"/>
        <end position="540"/>
    </location>
</feature>
<feature type="signal peptide" evidence="3">
    <location>
        <begin position="1"/>
        <end position="29"/>
    </location>
</feature>
<dbReference type="AlphaFoldDB" id="A0A7X5QZV1"/>
<keyword evidence="5" id="KW-1185">Reference proteome</keyword>
<evidence type="ECO:0000313" key="4">
    <source>
        <dbReference type="EMBL" id="NIH52932.1"/>
    </source>
</evidence>
<accession>A0A7X5QZV1</accession>
<keyword evidence="2" id="KW-0812">Transmembrane</keyword>
<feature type="transmembrane region" description="Helical" evidence="2">
    <location>
        <begin position="578"/>
        <end position="596"/>
    </location>
</feature>
<keyword evidence="2" id="KW-0472">Membrane</keyword>